<keyword evidence="7 9" id="KW-1133">Transmembrane helix</keyword>
<evidence type="ECO:0000256" key="1">
    <source>
        <dbReference type="ARBA" id="ARBA00004141"/>
    </source>
</evidence>
<dbReference type="InterPro" id="IPR050925">
    <property type="entry name" value="Rhomboid_protease_S54"/>
</dbReference>
<keyword evidence="8 9" id="KW-0472">Membrane</keyword>
<dbReference type="eggNOG" id="KOG2980">
    <property type="taxonomic scope" value="Eukaryota"/>
</dbReference>
<keyword evidence="4 9" id="KW-0812">Transmembrane</keyword>
<feature type="transmembrane region" description="Helical" evidence="9">
    <location>
        <begin position="174"/>
        <end position="192"/>
    </location>
</feature>
<proteinExistence type="inferred from homology"/>
<organism evidence="12 13">
    <name type="scientific">Amborella trichopoda</name>
    <dbReference type="NCBI Taxonomy" id="13333"/>
    <lineage>
        <taxon>Eukaryota</taxon>
        <taxon>Viridiplantae</taxon>
        <taxon>Streptophyta</taxon>
        <taxon>Embryophyta</taxon>
        <taxon>Tracheophyta</taxon>
        <taxon>Spermatophyta</taxon>
        <taxon>Magnoliopsida</taxon>
        <taxon>Amborellales</taxon>
        <taxon>Amborellaceae</taxon>
        <taxon>Amborella</taxon>
    </lineage>
</organism>
<evidence type="ECO:0000256" key="7">
    <source>
        <dbReference type="ARBA" id="ARBA00022989"/>
    </source>
</evidence>
<evidence type="ECO:0000313" key="12">
    <source>
        <dbReference type="EMBL" id="ERN17908.1"/>
    </source>
</evidence>
<dbReference type="SUPFAM" id="SSF144091">
    <property type="entry name" value="Rhomboid-like"/>
    <property type="match status" value="1"/>
</dbReference>
<feature type="domain" description="Peptidase S54 rhomboid" evidence="11">
    <location>
        <begin position="38"/>
        <end position="191"/>
    </location>
</feature>
<protein>
    <recommendedName>
        <fullName evidence="11">Peptidase S54 rhomboid domain-containing protein</fullName>
    </recommendedName>
</protein>
<evidence type="ECO:0000256" key="5">
    <source>
        <dbReference type="ARBA" id="ARBA00022801"/>
    </source>
</evidence>
<keyword evidence="3" id="KW-0645">Protease</keyword>
<keyword evidence="6" id="KW-0809">Transit peptide</keyword>
<dbReference type="InterPro" id="IPR022764">
    <property type="entry name" value="Peptidase_S54_rhomboid_dom"/>
</dbReference>
<evidence type="ECO:0000256" key="6">
    <source>
        <dbReference type="ARBA" id="ARBA00022946"/>
    </source>
</evidence>
<dbReference type="Gene3D" id="1.20.1540.10">
    <property type="entry name" value="Rhomboid-like"/>
    <property type="match status" value="1"/>
</dbReference>
<dbReference type="STRING" id="13333.U5DBW8"/>
<evidence type="ECO:0000256" key="8">
    <source>
        <dbReference type="ARBA" id="ARBA00023136"/>
    </source>
</evidence>
<evidence type="ECO:0000256" key="4">
    <source>
        <dbReference type="ARBA" id="ARBA00022692"/>
    </source>
</evidence>
<dbReference type="PANTHER" id="PTHR43731:SF14">
    <property type="entry name" value="PRESENILIN-ASSOCIATED RHOMBOID-LIKE PROTEIN, MITOCHONDRIAL"/>
    <property type="match status" value="1"/>
</dbReference>
<keyword evidence="13" id="KW-1185">Reference proteome</keyword>
<evidence type="ECO:0000256" key="9">
    <source>
        <dbReference type="SAM" id="Phobius"/>
    </source>
</evidence>
<dbReference type="InterPro" id="IPR035952">
    <property type="entry name" value="Rhomboid-like_sf"/>
</dbReference>
<evidence type="ECO:0000256" key="2">
    <source>
        <dbReference type="ARBA" id="ARBA00009045"/>
    </source>
</evidence>
<dbReference type="FunFam" id="1.20.1540.10:FF:000018">
    <property type="entry name" value="RHOMBOID-like protein 12, mitochondrial"/>
    <property type="match status" value="1"/>
</dbReference>
<feature type="signal peptide" evidence="10">
    <location>
        <begin position="1"/>
        <end position="21"/>
    </location>
</feature>
<evidence type="ECO:0000256" key="3">
    <source>
        <dbReference type="ARBA" id="ARBA00022670"/>
    </source>
</evidence>
<feature type="transmembrane region" description="Helical" evidence="9">
    <location>
        <begin position="144"/>
        <end position="162"/>
    </location>
</feature>
<evidence type="ECO:0000256" key="10">
    <source>
        <dbReference type="SAM" id="SignalP"/>
    </source>
</evidence>
<dbReference type="AlphaFoldDB" id="U5DBW8"/>
<keyword evidence="10" id="KW-0732">Signal</keyword>
<comment type="subcellular location">
    <subcellularLocation>
        <location evidence="1">Membrane</location>
        <topology evidence="1">Multi-pass membrane protein</topology>
    </subcellularLocation>
</comment>
<feature type="transmembrane region" description="Helical" evidence="9">
    <location>
        <begin position="78"/>
        <end position="96"/>
    </location>
</feature>
<dbReference type="Gramene" id="ERN17908">
    <property type="protein sequence ID" value="ERN17908"/>
    <property type="gene ID" value="AMTR_s00047p00228730"/>
</dbReference>
<gene>
    <name evidence="12" type="ORF">AMTR_s00047p00228730</name>
</gene>
<feature type="transmembrane region" description="Helical" evidence="9">
    <location>
        <begin position="116"/>
        <end position="137"/>
    </location>
</feature>
<dbReference type="GO" id="GO:0016020">
    <property type="term" value="C:membrane"/>
    <property type="evidence" value="ECO:0007669"/>
    <property type="project" value="UniProtKB-SubCell"/>
</dbReference>
<dbReference type="MEROPS" id="S54.A07"/>
<comment type="similarity">
    <text evidence="2">Belongs to the peptidase S54 family.</text>
</comment>
<feature type="chain" id="PRO_5004658800" description="Peptidase S54 rhomboid domain-containing protein" evidence="10">
    <location>
        <begin position="22"/>
        <end position="200"/>
    </location>
</feature>
<accession>U5DBW8</accession>
<dbReference type="PANTHER" id="PTHR43731">
    <property type="entry name" value="RHOMBOID PROTEASE"/>
    <property type="match status" value="1"/>
</dbReference>
<dbReference type="OMA" id="IMEPRVW"/>
<dbReference type="Proteomes" id="UP000017836">
    <property type="component" value="Unassembled WGS sequence"/>
</dbReference>
<dbReference type="Pfam" id="PF01694">
    <property type="entry name" value="Rhomboid"/>
    <property type="match status" value="1"/>
</dbReference>
<dbReference type="EMBL" id="KI392311">
    <property type="protein sequence ID" value="ERN17908.1"/>
    <property type="molecule type" value="Genomic_DNA"/>
</dbReference>
<dbReference type="GO" id="GO:0004252">
    <property type="term" value="F:serine-type endopeptidase activity"/>
    <property type="evidence" value="ECO:0000318"/>
    <property type="project" value="GO_Central"/>
</dbReference>
<dbReference type="GO" id="GO:0006508">
    <property type="term" value="P:proteolysis"/>
    <property type="evidence" value="ECO:0007669"/>
    <property type="project" value="UniProtKB-KW"/>
</dbReference>
<reference evidence="13" key="1">
    <citation type="journal article" date="2013" name="Science">
        <title>The Amborella genome and the evolution of flowering plants.</title>
        <authorList>
            <consortium name="Amborella Genome Project"/>
        </authorList>
    </citation>
    <scope>NUCLEOTIDE SEQUENCE [LARGE SCALE GENOMIC DNA]</scope>
</reference>
<keyword evidence="5" id="KW-0378">Hydrolase</keyword>
<sequence length="200" mass="22458">MLWSLIGANVVAFFLWRTLDPTFMKENFVISMDNIRKGHLHTIITSSFSHISFDHLFSNMIGLYFFGGQIERLFGPRYLLNLYLAGAIAGSVFFLVHERLIKPSWKRFQTTSPSLWRSTGALGASGAVNAIILLNIFLFPKAVYYFNLIIPVPGALLGAILIGTDIYRAYQGDIHISGAGHLGGAFVAFLAWRRIKRPKY</sequence>
<evidence type="ECO:0000313" key="13">
    <source>
        <dbReference type="Proteomes" id="UP000017836"/>
    </source>
</evidence>
<evidence type="ECO:0000259" key="11">
    <source>
        <dbReference type="Pfam" id="PF01694"/>
    </source>
</evidence>
<feature type="transmembrane region" description="Helical" evidence="9">
    <location>
        <begin position="48"/>
        <end position="66"/>
    </location>
</feature>
<dbReference type="HOGENOM" id="CLU_055068_7_4_1"/>
<name>U5DBW8_AMBTC</name>